<accession>A0A9Q3BW41</accession>
<evidence type="ECO:0000256" key="1">
    <source>
        <dbReference type="SAM" id="MobiDB-lite"/>
    </source>
</evidence>
<protein>
    <submittedName>
        <fullName evidence="2">Uncharacterized protein</fullName>
    </submittedName>
</protein>
<feature type="region of interest" description="Disordered" evidence="1">
    <location>
        <begin position="1"/>
        <end position="31"/>
    </location>
</feature>
<keyword evidence="3" id="KW-1185">Reference proteome</keyword>
<proteinExistence type="predicted"/>
<organism evidence="2 3">
    <name type="scientific">Austropuccinia psidii MF-1</name>
    <dbReference type="NCBI Taxonomy" id="1389203"/>
    <lineage>
        <taxon>Eukaryota</taxon>
        <taxon>Fungi</taxon>
        <taxon>Dikarya</taxon>
        <taxon>Basidiomycota</taxon>
        <taxon>Pucciniomycotina</taxon>
        <taxon>Pucciniomycetes</taxon>
        <taxon>Pucciniales</taxon>
        <taxon>Sphaerophragmiaceae</taxon>
        <taxon>Austropuccinia</taxon>
    </lineage>
</organism>
<dbReference type="Proteomes" id="UP000765509">
    <property type="component" value="Unassembled WGS sequence"/>
</dbReference>
<sequence length="92" mass="10732">MKEVEEDNAVSSLHPSHGIVEIPPSSHHDSLEKLWDEEEEPKEIETMMKLVPFSYKHYLNVFSMVKEEKHSPHNYRYHHIKLEGSLPQVGAI</sequence>
<dbReference type="AlphaFoldDB" id="A0A9Q3BW41"/>
<name>A0A9Q3BW41_9BASI</name>
<gene>
    <name evidence="2" type="ORF">O181_012083</name>
</gene>
<comment type="caution">
    <text evidence="2">The sequence shown here is derived from an EMBL/GenBank/DDBJ whole genome shotgun (WGS) entry which is preliminary data.</text>
</comment>
<dbReference type="EMBL" id="AVOT02003061">
    <property type="protein sequence ID" value="MBW0472368.1"/>
    <property type="molecule type" value="Genomic_DNA"/>
</dbReference>
<reference evidence="2" key="1">
    <citation type="submission" date="2021-03" db="EMBL/GenBank/DDBJ databases">
        <title>Draft genome sequence of rust myrtle Austropuccinia psidii MF-1, a brazilian biotype.</title>
        <authorList>
            <person name="Quecine M.C."/>
            <person name="Pachon D.M.R."/>
            <person name="Bonatelli M.L."/>
            <person name="Correr F.H."/>
            <person name="Franceschini L.M."/>
            <person name="Leite T.F."/>
            <person name="Margarido G.R.A."/>
            <person name="Almeida C.A."/>
            <person name="Ferrarezi J.A."/>
            <person name="Labate C.A."/>
        </authorList>
    </citation>
    <scope>NUCLEOTIDE SEQUENCE</scope>
    <source>
        <strain evidence="2">MF-1</strain>
    </source>
</reference>
<evidence type="ECO:0000313" key="3">
    <source>
        <dbReference type="Proteomes" id="UP000765509"/>
    </source>
</evidence>
<evidence type="ECO:0000313" key="2">
    <source>
        <dbReference type="EMBL" id="MBW0472368.1"/>
    </source>
</evidence>